<gene>
    <name evidence="2" type="ORF">Tci_900157</name>
</gene>
<feature type="region of interest" description="Disordered" evidence="1">
    <location>
        <begin position="1"/>
        <end position="52"/>
    </location>
</feature>
<comment type="caution">
    <text evidence="2">The sequence shown here is derived from an EMBL/GenBank/DDBJ whole genome shotgun (WGS) entry which is preliminary data.</text>
</comment>
<evidence type="ECO:0000256" key="1">
    <source>
        <dbReference type="SAM" id="MobiDB-lite"/>
    </source>
</evidence>
<accession>A0A699V346</accession>
<name>A0A699V346_TANCI</name>
<proteinExistence type="predicted"/>
<feature type="compositionally biased region" description="Acidic residues" evidence="1">
    <location>
        <begin position="8"/>
        <end position="21"/>
    </location>
</feature>
<protein>
    <submittedName>
        <fullName evidence="2">Uncharacterized protein</fullName>
    </submittedName>
</protein>
<dbReference type="EMBL" id="BKCJ011383187">
    <property type="protein sequence ID" value="GFD28188.1"/>
    <property type="molecule type" value="Genomic_DNA"/>
</dbReference>
<organism evidence="2">
    <name type="scientific">Tanacetum cinerariifolium</name>
    <name type="common">Dalmatian daisy</name>
    <name type="synonym">Chrysanthemum cinerariifolium</name>
    <dbReference type="NCBI Taxonomy" id="118510"/>
    <lineage>
        <taxon>Eukaryota</taxon>
        <taxon>Viridiplantae</taxon>
        <taxon>Streptophyta</taxon>
        <taxon>Embryophyta</taxon>
        <taxon>Tracheophyta</taxon>
        <taxon>Spermatophyta</taxon>
        <taxon>Magnoliopsida</taxon>
        <taxon>eudicotyledons</taxon>
        <taxon>Gunneridae</taxon>
        <taxon>Pentapetalae</taxon>
        <taxon>asterids</taxon>
        <taxon>campanulids</taxon>
        <taxon>Asterales</taxon>
        <taxon>Asteraceae</taxon>
        <taxon>Asteroideae</taxon>
        <taxon>Anthemideae</taxon>
        <taxon>Anthemidinae</taxon>
        <taxon>Tanacetum</taxon>
    </lineage>
</organism>
<feature type="non-terminal residue" evidence="2">
    <location>
        <position position="1"/>
    </location>
</feature>
<sequence>DSSRDDTDDKDEDEEDEEEEEHLALTDSTVVIPTDELVSPPEGTEPVIPLPSTYTATTGARITVRLQAAISFPPEAEVKRLLAMSTPSPSPLALLSPPSAGERLARCTTQDVSPLPPPLHMPPPIDRRDDIPETEMPLCKRLCLSTLGSGMRSERVLLLGQPEAEG</sequence>
<reference evidence="2" key="1">
    <citation type="journal article" date="2019" name="Sci. Rep.">
        <title>Draft genome of Tanacetum cinerariifolium, the natural source of mosquito coil.</title>
        <authorList>
            <person name="Yamashiro T."/>
            <person name="Shiraishi A."/>
            <person name="Satake H."/>
            <person name="Nakayama K."/>
        </authorList>
    </citation>
    <scope>NUCLEOTIDE SEQUENCE</scope>
</reference>
<dbReference type="AlphaFoldDB" id="A0A699V346"/>
<feature type="compositionally biased region" description="Pro residues" evidence="1">
    <location>
        <begin position="114"/>
        <end position="124"/>
    </location>
</feature>
<feature type="region of interest" description="Disordered" evidence="1">
    <location>
        <begin position="109"/>
        <end position="131"/>
    </location>
</feature>
<evidence type="ECO:0000313" key="2">
    <source>
        <dbReference type="EMBL" id="GFD28188.1"/>
    </source>
</evidence>